<accession>A0A0G0TQZ5</accession>
<comment type="caution">
    <text evidence="1">The sequence shown here is derived from an EMBL/GenBank/DDBJ whole genome shotgun (WGS) entry which is preliminary data.</text>
</comment>
<protein>
    <recommendedName>
        <fullName evidence="3">Cthe-2314-like HEPN domain-containing protein</fullName>
    </recommendedName>
</protein>
<evidence type="ECO:0008006" key="3">
    <source>
        <dbReference type="Google" id="ProtNLM"/>
    </source>
</evidence>
<evidence type="ECO:0000313" key="1">
    <source>
        <dbReference type="EMBL" id="KKR79414.1"/>
    </source>
</evidence>
<gene>
    <name evidence="1" type="ORF">UU24_C0009G0013</name>
</gene>
<organism evidence="1 2">
    <name type="scientific">Candidatus Nomurabacteria bacterium GW2011_GWA2_40_9</name>
    <dbReference type="NCBI Taxonomy" id="1618734"/>
    <lineage>
        <taxon>Bacteria</taxon>
        <taxon>Candidatus Nomuraibacteriota</taxon>
    </lineage>
</organism>
<proteinExistence type="predicted"/>
<sequence length="253" mass="29022">MERKFGGELNWIDPSFLMDENNPKKVESFFLALGVVFNDLNGLLLFEKLLLSTYDKPENFEATSHAGHYGGLLLQLQKLIVSTISEFFVFLKKNTDVFSEIEFKQVLERLSKSDKSLWDGIVVAAHGKLNSVNDFLNTIIQIRSNIAFHYDHSGKIFRRGYISKFFGKNKDDTNISAFYSIGENMQETRFFFSDGAVEECLNIAAGKKFKDSPLDNPVLKEYRAKIGETIVALNRIISILLKNYLQKRRNQPR</sequence>
<dbReference type="Proteomes" id="UP000034749">
    <property type="component" value="Unassembled WGS sequence"/>
</dbReference>
<name>A0A0G0TQZ5_9BACT</name>
<reference evidence="1 2" key="1">
    <citation type="journal article" date="2015" name="Nature">
        <title>rRNA introns, odd ribosomes, and small enigmatic genomes across a large radiation of phyla.</title>
        <authorList>
            <person name="Brown C.T."/>
            <person name="Hug L.A."/>
            <person name="Thomas B.C."/>
            <person name="Sharon I."/>
            <person name="Castelle C.J."/>
            <person name="Singh A."/>
            <person name="Wilkins M.J."/>
            <person name="Williams K.H."/>
            <person name="Banfield J.F."/>
        </authorList>
    </citation>
    <scope>NUCLEOTIDE SEQUENCE [LARGE SCALE GENOMIC DNA]</scope>
</reference>
<evidence type="ECO:0000313" key="2">
    <source>
        <dbReference type="Proteomes" id="UP000034749"/>
    </source>
</evidence>
<dbReference type="AlphaFoldDB" id="A0A0G0TQZ5"/>
<dbReference type="EMBL" id="LBZW01000009">
    <property type="protein sequence ID" value="KKR79414.1"/>
    <property type="molecule type" value="Genomic_DNA"/>
</dbReference>